<reference evidence="3 4" key="1">
    <citation type="submission" date="2024-05" db="EMBL/GenBank/DDBJ databases">
        <title>Culex pipiens pipiens assembly and annotation.</title>
        <authorList>
            <person name="Alout H."/>
            <person name="Durand T."/>
        </authorList>
    </citation>
    <scope>NUCLEOTIDE SEQUENCE [LARGE SCALE GENOMIC DNA]</scope>
    <source>
        <strain evidence="3">HA-2024</strain>
        <tissue evidence="3">Whole body</tissue>
    </source>
</reference>
<evidence type="ECO:0000259" key="2">
    <source>
        <dbReference type="PROSITE" id="PS50966"/>
    </source>
</evidence>
<evidence type="ECO:0000313" key="3">
    <source>
        <dbReference type="EMBL" id="KAL1377977.1"/>
    </source>
</evidence>
<protein>
    <recommendedName>
        <fullName evidence="2">SWIM-type domain-containing protein</fullName>
    </recommendedName>
</protein>
<keyword evidence="1" id="KW-0863">Zinc-finger</keyword>
<keyword evidence="4" id="KW-1185">Reference proteome</keyword>
<dbReference type="GO" id="GO:0008270">
    <property type="term" value="F:zinc ion binding"/>
    <property type="evidence" value="ECO:0007669"/>
    <property type="project" value="UniProtKB-KW"/>
</dbReference>
<gene>
    <name evidence="3" type="ORF">pipiens_015895</name>
</gene>
<feature type="domain" description="SWIM-type" evidence="2">
    <location>
        <begin position="12"/>
        <end position="53"/>
    </location>
</feature>
<accession>A0ABD1CNJ0</accession>
<dbReference type="AlphaFoldDB" id="A0ABD1CNJ0"/>
<feature type="non-terminal residue" evidence="3">
    <location>
        <position position="190"/>
    </location>
</feature>
<evidence type="ECO:0000256" key="1">
    <source>
        <dbReference type="PROSITE-ProRule" id="PRU00325"/>
    </source>
</evidence>
<dbReference type="PROSITE" id="PS50966">
    <property type="entry name" value="ZF_SWIM"/>
    <property type="match status" value="1"/>
</dbReference>
<dbReference type="EMBL" id="JBEHCU010010603">
    <property type="protein sequence ID" value="KAL1377977.1"/>
    <property type="molecule type" value="Genomic_DNA"/>
</dbReference>
<dbReference type="PANTHER" id="PTHR47526">
    <property type="entry name" value="ATP-DEPENDENT DNA HELICASE"/>
    <property type="match status" value="1"/>
</dbReference>
<keyword evidence="1" id="KW-0862">Zinc</keyword>
<evidence type="ECO:0000313" key="4">
    <source>
        <dbReference type="Proteomes" id="UP001562425"/>
    </source>
</evidence>
<dbReference type="Proteomes" id="UP001562425">
    <property type="component" value="Unassembled WGS sequence"/>
</dbReference>
<comment type="caution">
    <text evidence="3">The sequence shown here is derived from an EMBL/GenBank/DDBJ whole genome shotgun (WGS) entry which is preliminary data.</text>
</comment>
<keyword evidence="1" id="KW-0479">Metal-binding</keyword>
<sequence length="190" mass="21379">MSVNEPPAECWLLVQDEDTDEHETGTIISAHCDCTAGAGETCTHVAAVLYALSFAREICLGKQIAVTELPAYWTAPGGSANQNMFVPIEQVSFGRIRETFCDLRFFNLERSDEDYKALISKLMESGQDVAVAKAFFSRPNGTDEDEELVRNRQKIENLSMLALYDDCFEHLPIEELRAAVKFMDWSIQQE</sequence>
<proteinExistence type="predicted"/>
<dbReference type="InterPro" id="IPR007527">
    <property type="entry name" value="Znf_SWIM"/>
</dbReference>
<organism evidence="3 4">
    <name type="scientific">Culex pipiens pipiens</name>
    <name type="common">Northern house mosquito</name>
    <dbReference type="NCBI Taxonomy" id="38569"/>
    <lineage>
        <taxon>Eukaryota</taxon>
        <taxon>Metazoa</taxon>
        <taxon>Ecdysozoa</taxon>
        <taxon>Arthropoda</taxon>
        <taxon>Hexapoda</taxon>
        <taxon>Insecta</taxon>
        <taxon>Pterygota</taxon>
        <taxon>Neoptera</taxon>
        <taxon>Endopterygota</taxon>
        <taxon>Diptera</taxon>
        <taxon>Nematocera</taxon>
        <taxon>Culicoidea</taxon>
        <taxon>Culicidae</taxon>
        <taxon>Culicinae</taxon>
        <taxon>Culicini</taxon>
        <taxon>Culex</taxon>
        <taxon>Culex</taxon>
    </lineage>
</organism>
<name>A0ABD1CNJ0_CULPP</name>